<dbReference type="RefSeq" id="WP_186869144.1">
    <property type="nucleotide sequence ID" value="NZ_JACOOL010000004.1"/>
</dbReference>
<protein>
    <submittedName>
        <fullName evidence="3">Alpha-L-glutamate ligase</fullName>
    </submittedName>
</protein>
<proteinExistence type="predicted"/>
<keyword evidence="3" id="KW-0436">Ligase</keyword>
<organism evidence="3 4">
    <name type="scientific">Ornithinibacillus hominis</name>
    <dbReference type="NCBI Taxonomy" id="2763055"/>
    <lineage>
        <taxon>Bacteria</taxon>
        <taxon>Bacillati</taxon>
        <taxon>Bacillota</taxon>
        <taxon>Bacilli</taxon>
        <taxon>Bacillales</taxon>
        <taxon>Bacillaceae</taxon>
        <taxon>Ornithinibacillus</taxon>
    </lineage>
</organism>
<dbReference type="GO" id="GO:0018169">
    <property type="term" value="F:ribosomal S6-glutamic acid ligase activity"/>
    <property type="evidence" value="ECO:0007669"/>
    <property type="project" value="TreeGrafter"/>
</dbReference>
<evidence type="ECO:0000259" key="2">
    <source>
        <dbReference type="PROSITE" id="PS50975"/>
    </source>
</evidence>
<keyword evidence="1" id="KW-0067">ATP-binding</keyword>
<dbReference type="PANTHER" id="PTHR21621:SF0">
    <property type="entry name" value="BETA-CITRYLGLUTAMATE SYNTHASE B-RELATED"/>
    <property type="match status" value="1"/>
</dbReference>
<evidence type="ECO:0000256" key="1">
    <source>
        <dbReference type="PROSITE-ProRule" id="PRU00409"/>
    </source>
</evidence>
<dbReference type="PANTHER" id="PTHR21621">
    <property type="entry name" value="RIBOSOMAL PROTEIN S6 MODIFICATION PROTEIN"/>
    <property type="match status" value="1"/>
</dbReference>
<dbReference type="GO" id="GO:0005524">
    <property type="term" value="F:ATP binding"/>
    <property type="evidence" value="ECO:0007669"/>
    <property type="project" value="UniProtKB-UniRule"/>
</dbReference>
<evidence type="ECO:0000313" key="4">
    <source>
        <dbReference type="Proteomes" id="UP000637359"/>
    </source>
</evidence>
<comment type="caution">
    <text evidence="3">The sequence shown here is derived from an EMBL/GenBank/DDBJ whole genome shotgun (WGS) entry which is preliminary data.</text>
</comment>
<name>A0A923RHA0_9BACI</name>
<keyword evidence="4" id="KW-1185">Reference proteome</keyword>
<dbReference type="GO" id="GO:0005737">
    <property type="term" value="C:cytoplasm"/>
    <property type="evidence" value="ECO:0007669"/>
    <property type="project" value="TreeGrafter"/>
</dbReference>
<keyword evidence="1" id="KW-0547">Nucleotide-binding</keyword>
<dbReference type="SUPFAM" id="SSF56059">
    <property type="entry name" value="Glutathione synthetase ATP-binding domain-like"/>
    <property type="match status" value="1"/>
</dbReference>
<gene>
    <name evidence="3" type="ORF">H8S33_06260</name>
</gene>
<evidence type="ECO:0000313" key="3">
    <source>
        <dbReference type="EMBL" id="MBC5636426.1"/>
    </source>
</evidence>
<reference evidence="3" key="1">
    <citation type="submission" date="2020-08" db="EMBL/GenBank/DDBJ databases">
        <title>Genome public.</title>
        <authorList>
            <person name="Liu C."/>
            <person name="Sun Q."/>
        </authorList>
    </citation>
    <scope>NUCLEOTIDE SEQUENCE</scope>
    <source>
        <strain evidence="3">BX22</strain>
    </source>
</reference>
<dbReference type="AlphaFoldDB" id="A0A923RHA0"/>
<feature type="domain" description="ATP-grasp" evidence="2">
    <location>
        <begin position="100"/>
        <end position="313"/>
    </location>
</feature>
<dbReference type="PROSITE" id="PS50975">
    <property type="entry name" value="ATP_GRASP"/>
    <property type="match status" value="1"/>
</dbReference>
<dbReference type="EMBL" id="JACOOL010000004">
    <property type="protein sequence ID" value="MBC5636426.1"/>
    <property type="molecule type" value="Genomic_DNA"/>
</dbReference>
<dbReference type="Proteomes" id="UP000637359">
    <property type="component" value="Unassembled WGS sequence"/>
</dbReference>
<sequence>MSKIYVIHENSEWTEHLFKRLEELNLPYEDWNLVHGTVDLTSVPPEGVFYSRMSASSHTRGHRFAPELTSAVLSWLEHHGRVVINGSRVLQLEISKVLQYLELEKFGIKTPRTIAAVGKADILKAAKTFERKKFITKHNRAGKGLGVQLFTSVEALEQYLDGDSFEEPVDGITLLQDYIESPDSFITRCEFVGGKFLYAVRVDTSEGFELCPADACTIDDLFCPVGEESSQPAKFQIREGFNHPIIEKYEQLLAANHIHIAGIEFIEDKDGNIFTYDINTNTNYNSEAEANGGVYGMLAVAEYLGKELAKVVELVDL</sequence>
<dbReference type="Gene3D" id="3.30.470.20">
    <property type="entry name" value="ATP-grasp fold, B domain"/>
    <property type="match status" value="1"/>
</dbReference>
<dbReference type="GO" id="GO:0046872">
    <property type="term" value="F:metal ion binding"/>
    <property type="evidence" value="ECO:0007669"/>
    <property type="project" value="InterPro"/>
</dbReference>
<dbReference type="InterPro" id="IPR011761">
    <property type="entry name" value="ATP-grasp"/>
</dbReference>
<accession>A0A923RHA0</accession>
<dbReference type="GO" id="GO:0009432">
    <property type="term" value="P:SOS response"/>
    <property type="evidence" value="ECO:0007669"/>
    <property type="project" value="TreeGrafter"/>
</dbReference>